<organism evidence="2 3">
    <name type="scientific">Myroides guanonis</name>
    <dbReference type="NCBI Taxonomy" id="1150112"/>
    <lineage>
        <taxon>Bacteria</taxon>
        <taxon>Pseudomonadati</taxon>
        <taxon>Bacteroidota</taxon>
        <taxon>Flavobacteriia</taxon>
        <taxon>Flavobacteriales</taxon>
        <taxon>Flavobacteriaceae</taxon>
        <taxon>Myroides</taxon>
    </lineage>
</organism>
<keyword evidence="3" id="KW-1185">Reference proteome</keyword>
<dbReference type="OrthoDB" id="1114455at2"/>
<keyword evidence="1" id="KW-0732">Signal</keyword>
<dbReference type="Proteomes" id="UP000243887">
    <property type="component" value="Unassembled WGS sequence"/>
</dbReference>
<evidence type="ECO:0000313" key="2">
    <source>
        <dbReference type="EMBL" id="SFJ69101.1"/>
    </source>
</evidence>
<dbReference type="Pfam" id="PF11751">
    <property type="entry name" value="PorP_SprF"/>
    <property type="match status" value="1"/>
</dbReference>
<dbReference type="AlphaFoldDB" id="A0A1I3THJ7"/>
<protein>
    <submittedName>
        <fullName evidence="2">Type IX secretion system membrane protein, PorP/SprF family</fullName>
    </submittedName>
</protein>
<dbReference type="EMBL" id="FORU01000013">
    <property type="protein sequence ID" value="SFJ69101.1"/>
    <property type="molecule type" value="Genomic_DNA"/>
</dbReference>
<evidence type="ECO:0000256" key="1">
    <source>
        <dbReference type="SAM" id="SignalP"/>
    </source>
</evidence>
<accession>A0A1I3THJ7</accession>
<dbReference type="STRING" id="1150112.SAMN04487893_11338"/>
<feature type="chain" id="PRO_5017416476" evidence="1">
    <location>
        <begin position="25"/>
        <end position="309"/>
    </location>
</feature>
<reference evidence="3" key="1">
    <citation type="submission" date="2016-10" db="EMBL/GenBank/DDBJ databases">
        <authorList>
            <person name="Varghese N."/>
            <person name="Submissions S."/>
        </authorList>
    </citation>
    <scope>NUCLEOTIDE SEQUENCE [LARGE SCALE GENOMIC DNA]</scope>
    <source>
        <strain evidence="3">DSM 26542</strain>
    </source>
</reference>
<dbReference type="InterPro" id="IPR019861">
    <property type="entry name" value="PorP/SprF_Bacteroidetes"/>
</dbReference>
<proteinExistence type="predicted"/>
<feature type="signal peptide" evidence="1">
    <location>
        <begin position="1"/>
        <end position="24"/>
    </location>
</feature>
<dbReference type="RefSeq" id="WP_090680098.1">
    <property type="nucleotide sequence ID" value="NZ_FORU01000013.1"/>
</dbReference>
<name>A0A1I3THJ7_9FLAO</name>
<sequence>MKIHKTIKTAFCGILFLGSAAMHAQQDPQYTHYMYNTNQVNPAYAGSREVMSVFGLYRTQWVGLDGAPQTANISMNTPLGDSKLGLGVSYLNDRIGAMDENNLAIDLSYTIDLRSNYKLSFGVKGTANLLNVDYTKLSMDNSSDFVFEQNVENQFTPNVGAGIYLHSDKSYFGVSVPHLLETTRYDDNAVSTMKQKMNFYVMGGYVFDLNPSLKFKPAFLVKALEGAPLQVDLTANFMFNDKFVVGAAYRWDAAVSGLVGFQVNDGLLIGYSYDAETTKLAHYNSGSHEIFMRFELFNRYNRINTPRFF</sequence>
<gene>
    <name evidence="2" type="ORF">SAMN04487893_11338</name>
</gene>
<dbReference type="NCBIfam" id="TIGR03519">
    <property type="entry name" value="T9SS_PorP_fam"/>
    <property type="match status" value="1"/>
</dbReference>
<evidence type="ECO:0000313" key="3">
    <source>
        <dbReference type="Proteomes" id="UP000243887"/>
    </source>
</evidence>